<proteinExistence type="predicted"/>
<dbReference type="KEGG" id="ffu:CLAFUR5_01959"/>
<dbReference type="EMBL" id="CP090163">
    <property type="protein sequence ID" value="UJO11276.1"/>
    <property type="molecule type" value="Genomic_DNA"/>
</dbReference>
<dbReference type="Proteomes" id="UP000756132">
    <property type="component" value="Chromosome 1"/>
</dbReference>
<gene>
    <name evidence="2" type="ORF">CLAFUR5_01959</name>
</gene>
<name>A0A9Q8L5M4_PASFU</name>
<evidence type="ECO:0000313" key="2">
    <source>
        <dbReference type="EMBL" id="UJO11276.1"/>
    </source>
</evidence>
<evidence type="ECO:0000313" key="3">
    <source>
        <dbReference type="Proteomes" id="UP000756132"/>
    </source>
</evidence>
<organism evidence="2 3">
    <name type="scientific">Passalora fulva</name>
    <name type="common">Tomato leaf mold</name>
    <name type="synonym">Cladosporium fulvum</name>
    <dbReference type="NCBI Taxonomy" id="5499"/>
    <lineage>
        <taxon>Eukaryota</taxon>
        <taxon>Fungi</taxon>
        <taxon>Dikarya</taxon>
        <taxon>Ascomycota</taxon>
        <taxon>Pezizomycotina</taxon>
        <taxon>Dothideomycetes</taxon>
        <taxon>Dothideomycetidae</taxon>
        <taxon>Mycosphaerellales</taxon>
        <taxon>Mycosphaerellaceae</taxon>
        <taxon>Fulvia</taxon>
    </lineage>
</organism>
<reference evidence="2" key="2">
    <citation type="journal article" date="2022" name="Microb. Genom.">
        <title>A chromosome-scale genome assembly of the tomato pathogen Cladosporium fulvum reveals a compartmentalized genome architecture and the presence of a dispensable chromosome.</title>
        <authorList>
            <person name="Zaccaron A.Z."/>
            <person name="Chen L.H."/>
            <person name="Samaras A."/>
            <person name="Stergiopoulos I."/>
        </authorList>
    </citation>
    <scope>NUCLEOTIDE SEQUENCE</scope>
    <source>
        <strain evidence="2">Race5_Kim</strain>
    </source>
</reference>
<accession>A0A9Q8L5M4</accession>
<keyword evidence="3" id="KW-1185">Reference proteome</keyword>
<feature type="compositionally biased region" description="Polar residues" evidence="1">
    <location>
        <begin position="1"/>
        <end position="11"/>
    </location>
</feature>
<feature type="compositionally biased region" description="Basic and acidic residues" evidence="1">
    <location>
        <begin position="12"/>
        <end position="40"/>
    </location>
</feature>
<dbReference type="AlphaFoldDB" id="A0A9Q8L5M4"/>
<evidence type="ECO:0000256" key="1">
    <source>
        <dbReference type="SAM" id="MobiDB-lite"/>
    </source>
</evidence>
<dbReference type="GeneID" id="71981837"/>
<dbReference type="RefSeq" id="XP_047755642.1">
    <property type="nucleotide sequence ID" value="XM_047901107.1"/>
</dbReference>
<feature type="compositionally biased region" description="Polar residues" evidence="1">
    <location>
        <begin position="66"/>
        <end position="82"/>
    </location>
</feature>
<protein>
    <submittedName>
        <fullName evidence="2">Uncharacterized protein</fullName>
    </submittedName>
</protein>
<sequence>MSQKQCSSTHASIDKSDKEDMQKRDGLRPEAKEFRPDSTHIDNMGPATESLLSSKNDAGREEAGGPQQNNTHDVRQVSSFTLEASHYDNGLTRPTEQRWKGFQTAERARQAITNLITWPPYCFRRIILQDLSNPEEPQYSLFRDGPVKGGRKDAVFTLQKIVVDELDS</sequence>
<reference evidence="2" key="1">
    <citation type="submission" date="2021-12" db="EMBL/GenBank/DDBJ databases">
        <authorList>
            <person name="Zaccaron A."/>
            <person name="Stergiopoulos I."/>
        </authorList>
    </citation>
    <scope>NUCLEOTIDE SEQUENCE</scope>
    <source>
        <strain evidence="2">Race5_Kim</strain>
    </source>
</reference>
<feature type="region of interest" description="Disordered" evidence="1">
    <location>
        <begin position="1"/>
        <end position="98"/>
    </location>
</feature>